<dbReference type="STRING" id="1032480.MLP_10460"/>
<keyword evidence="10" id="KW-1185">Reference proteome</keyword>
<feature type="transmembrane region" description="Helical" evidence="7">
    <location>
        <begin position="581"/>
        <end position="602"/>
    </location>
</feature>
<feature type="transmembrane region" description="Helical" evidence="7">
    <location>
        <begin position="673"/>
        <end position="698"/>
    </location>
</feature>
<feature type="compositionally biased region" description="Low complexity" evidence="6">
    <location>
        <begin position="1000"/>
        <end position="1009"/>
    </location>
</feature>
<dbReference type="InterPro" id="IPR004869">
    <property type="entry name" value="MMPL_dom"/>
</dbReference>
<keyword evidence="3 7" id="KW-0812">Transmembrane</keyword>
<feature type="transmembrane region" description="Helical" evidence="7">
    <location>
        <begin position="299"/>
        <end position="327"/>
    </location>
</feature>
<dbReference type="eggNOG" id="COG2409">
    <property type="taxonomic scope" value="Bacteria"/>
</dbReference>
<evidence type="ECO:0000256" key="1">
    <source>
        <dbReference type="ARBA" id="ARBA00004651"/>
    </source>
</evidence>
<evidence type="ECO:0000256" key="6">
    <source>
        <dbReference type="SAM" id="MobiDB-lite"/>
    </source>
</evidence>
<proteinExistence type="predicted"/>
<comment type="subcellular location">
    <subcellularLocation>
        <location evidence="1">Cell membrane</location>
        <topology evidence="1">Multi-pass membrane protein</topology>
    </subcellularLocation>
</comment>
<protein>
    <recommendedName>
        <fullName evidence="8">SSD domain-containing protein</fullName>
    </recommendedName>
</protein>
<accession>F5XMY7</accession>
<dbReference type="AlphaFoldDB" id="F5XMY7"/>
<dbReference type="Pfam" id="PF03176">
    <property type="entry name" value="MMPL"/>
    <property type="match status" value="2"/>
</dbReference>
<evidence type="ECO:0000256" key="3">
    <source>
        <dbReference type="ARBA" id="ARBA00022692"/>
    </source>
</evidence>
<sequence>MSTFLYALGHAVARHRWRALLVWVLLTVLCFGVSSVAKGALVNDYSIPGTESQAGIDTLDQRFPQASGTTGQLVFQSKSGPISDHKSAIESQIKAIEKVKHVSSVDDPFASGAVGTISDNKEFAQSQIQFDVSVTDLNETTIHEVEKAAVTPAGQNYITTLGGDMYTPTGAGVGLTDLIGVFVAFVVLSITFGSLVAAGLPLITAGLGVGITMSTILTIASVATISTTTPTLALMIGLAVGIDYGLFIVTRHRRQLAQGLTVEESIAQASATAGSAVVFAGTTVIIALCGLAVANIPFLTVMGVAAACGVAVAVCAALTLLPAFLAICGNRLRPKEKSHAVKLAAKAAAGRTMGAHWVAIVTKIPALTVAVVLLVIGVAAFPVKDLALALPDNGSAEPGTPPRTTFDLIAKEFGPGFNAPLLVTSDIITSTDPKGTVQSLADDIAKIPGVKAITKQTPNQTADLGLVRAVPEWAQSDPRTTELVGKIRAQAPGWEDKLKISDITVTGTTAVAIDVNSRLSGALVPFGLVVVGLALLLLMIVFRSVAVPIKAALGYLLSIGAALGTVTACFIWGWGAGPLGISAIGPIVSFLPIILMGVLFGLAMDYEVFLVSAIREDYVHSAAHPGLQNRAGHAIRTGFISSARVVTAAAVIMISVFAAFIPEGSSTIKPIAVGLAVGVFVDAFLVRMTLVPAVLALLGDKAWWMPKRLDAALPHIDVEGSALVRHVEQVDWDEAHPAIAIRGEGALIAAGSGPAPVELSVPTQATVSYDHPDPGVRTALVWTLAGWRKPAGGVLSVLGQVLPEEAGYVRKLVRVIPLPSSDDDAVSVRRYVSTLLIAQSGKPWPSPKTTSRAVQYATGWLSPLRGPVGDAPPLGERRLGQLTALERRLVTLAAAAVQSPKLIVVEEPDRDLATAELSWFAGVCAELVHDAGLTVLLVGAKVTALAGAEAGGGAGVAVDAVEPAEQVTPSEGGSVERVDVESAAEMTLVRDGAAVLDAESVPEIPVVSEVETDVESVDRPGESPPPNEDGPEAREERAHELA</sequence>
<feature type="transmembrane region" description="Helical" evidence="7">
    <location>
        <begin position="357"/>
        <end position="381"/>
    </location>
</feature>
<dbReference type="eggNOG" id="COG1121">
    <property type="taxonomic scope" value="Bacteria"/>
</dbReference>
<evidence type="ECO:0000256" key="2">
    <source>
        <dbReference type="ARBA" id="ARBA00022475"/>
    </source>
</evidence>
<dbReference type="EMBL" id="AP012204">
    <property type="protein sequence ID" value="BAK34060.1"/>
    <property type="molecule type" value="Genomic_DNA"/>
</dbReference>
<dbReference type="SUPFAM" id="SSF52540">
    <property type="entry name" value="P-loop containing nucleoside triphosphate hydrolases"/>
    <property type="match status" value="1"/>
</dbReference>
<dbReference type="Proteomes" id="UP000007947">
    <property type="component" value="Chromosome"/>
</dbReference>
<dbReference type="PANTHER" id="PTHR33406">
    <property type="entry name" value="MEMBRANE PROTEIN MJ1562-RELATED"/>
    <property type="match status" value="1"/>
</dbReference>
<feature type="transmembrane region" description="Helical" evidence="7">
    <location>
        <begin position="554"/>
        <end position="575"/>
    </location>
</feature>
<dbReference type="PROSITE" id="PS50156">
    <property type="entry name" value="SSD"/>
    <property type="match status" value="1"/>
</dbReference>
<evidence type="ECO:0000256" key="4">
    <source>
        <dbReference type="ARBA" id="ARBA00022989"/>
    </source>
</evidence>
<dbReference type="InterPro" id="IPR000731">
    <property type="entry name" value="SSD"/>
</dbReference>
<dbReference type="GO" id="GO:0005886">
    <property type="term" value="C:plasma membrane"/>
    <property type="evidence" value="ECO:0007669"/>
    <property type="project" value="UniProtKB-SubCell"/>
</dbReference>
<dbReference type="Gene3D" id="3.40.50.300">
    <property type="entry name" value="P-loop containing nucleotide triphosphate hydrolases"/>
    <property type="match status" value="1"/>
</dbReference>
<dbReference type="RefSeq" id="WP_013861943.1">
    <property type="nucleotide sequence ID" value="NC_015635.1"/>
</dbReference>
<feature type="transmembrane region" description="Helical" evidence="7">
    <location>
        <begin position="639"/>
        <end position="661"/>
    </location>
</feature>
<gene>
    <name evidence="9" type="ordered locus">MLP_10460</name>
</gene>
<reference evidence="9 10" key="1">
    <citation type="submission" date="2011-05" db="EMBL/GenBank/DDBJ databases">
        <title>Whole genome sequence of Microlunatus phosphovorus NM-1.</title>
        <authorList>
            <person name="Hosoyama A."/>
            <person name="Sasaki K."/>
            <person name="Harada T."/>
            <person name="Igarashi R."/>
            <person name="Kawakoshi A."/>
            <person name="Sasagawa M."/>
            <person name="Fukada J."/>
            <person name="Nakamura S."/>
            <person name="Katano Y."/>
            <person name="Hanada S."/>
            <person name="Kamagata Y."/>
            <person name="Nakamura N."/>
            <person name="Yamazaki S."/>
            <person name="Fujita N."/>
        </authorList>
    </citation>
    <scope>NUCLEOTIDE SEQUENCE [LARGE SCALE GENOMIC DNA]</scope>
    <source>
        <strain evidence="10">ATCC 700054 / DSM 10555 / JCM 9379 / NBRC 101784 / NCIMB 13414 / VKM Ac-1990 / NM-1</strain>
    </source>
</reference>
<feature type="transmembrane region" description="Helical" evidence="7">
    <location>
        <begin position="271"/>
        <end position="293"/>
    </location>
</feature>
<dbReference type="InterPro" id="IPR050545">
    <property type="entry name" value="Mycobact_MmpL"/>
</dbReference>
<dbReference type="PANTHER" id="PTHR33406:SF13">
    <property type="entry name" value="MEMBRANE PROTEIN YDFJ"/>
    <property type="match status" value="1"/>
</dbReference>
<organism evidence="9 10">
    <name type="scientific">Microlunatus phosphovorus (strain ATCC 700054 / DSM 10555 / JCM 9379 / NBRC 101784 / NCIMB 13414 / VKM Ac-1990 / NM-1)</name>
    <dbReference type="NCBI Taxonomy" id="1032480"/>
    <lineage>
        <taxon>Bacteria</taxon>
        <taxon>Bacillati</taxon>
        <taxon>Actinomycetota</taxon>
        <taxon>Actinomycetes</taxon>
        <taxon>Propionibacteriales</taxon>
        <taxon>Propionibacteriaceae</taxon>
        <taxon>Microlunatus</taxon>
    </lineage>
</organism>
<dbReference type="KEGG" id="mph:MLP_10460"/>
<evidence type="ECO:0000259" key="8">
    <source>
        <dbReference type="PROSITE" id="PS50156"/>
    </source>
</evidence>
<feature type="compositionally biased region" description="Basic and acidic residues" evidence="6">
    <location>
        <begin position="1031"/>
        <end position="1042"/>
    </location>
</feature>
<dbReference type="SUPFAM" id="SSF82866">
    <property type="entry name" value="Multidrug efflux transporter AcrB transmembrane domain"/>
    <property type="match status" value="2"/>
</dbReference>
<evidence type="ECO:0000256" key="5">
    <source>
        <dbReference type="ARBA" id="ARBA00023136"/>
    </source>
</evidence>
<keyword evidence="2" id="KW-1003">Cell membrane</keyword>
<name>F5XMY7_MICPN</name>
<feature type="region of interest" description="Disordered" evidence="6">
    <location>
        <begin position="1000"/>
        <end position="1042"/>
    </location>
</feature>
<feature type="domain" description="SSD" evidence="8">
    <location>
        <begin position="195"/>
        <end position="327"/>
    </location>
</feature>
<dbReference type="HOGENOM" id="CLU_005108_1_3_11"/>
<dbReference type="Gene3D" id="1.20.1640.10">
    <property type="entry name" value="Multidrug efflux transporter AcrB transmembrane domain"/>
    <property type="match status" value="2"/>
</dbReference>
<evidence type="ECO:0000313" key="10">
    <source>
        <dbReference type="Proteomes" id="UP000007947"/>
    </source>
</evidence>
<keyword evidence="4 7" id="KW-1133">Transmembrane helix</keyword>
<keyword evidence="5 7" id="KW-0472">Membrane</keyword>
<dbReference type="InterPro" id="IPR027417">
    <property type="entry name" value="P-loop_NTPase"/>
</dbReference>
<feature type="transmembrane region" description="Helical" evidence="7">
    <location>
        <begin position="522"/>
        <end position="542"/>
    </location>
</feature>
<feature type="transmembrane region" description="Helical" evidence="7">
    <location>
        <begin position="232"/>
        <end position="250"/>
    </location>
</feature>
<evidence type="ECO:0000256" key="7">
    <source>
        <dbReference type="SAM" id="Phobius"/>
    </source>
</evidence>
<evidence type="ECO:0000313" key="9">
    <source>
        <dbReference type="EMBL" id="BAK34060.1"/>
    </source>
</evidence>